<organism evidence="2 3">
    <name type="scientific">Eubacterium album</name>
    <dbReference type="NCBI Taxonomy" id="2978477"/>
    <lineage>
        <taxon>Bacteria</taxon>
        <taxon>Bacillati</taxon>
        <taxon>Bacillota</taxon>
        <taxon>Clostridia</taxon>
        <taxon>Eubacteriales</taxon>
        <taxon>Eubacteriaceae</taxon>
        <taxon>Eubacterium</taxon>
    </lineage>
</organism>
<dbReference type="PANTHER" id="PTHR37817:SF1">
    <property type="entry name" value="N-ACETYLTRANSFERASE EIS"/>
    <property type="match status" value="1"/>
</dbReference>
<reference evidence="2" key="1">
    <citation type="submission" date="2022-09" db="EMBL/GenBank/DDBJ databases">
        <title>Eubacterium sp. LFL-14 isolated from human feces.</title>
        <authorList>
            <person name="Liu F."/>
        </authorList>
    </citation>
    <scope>NUCLEOTIDE SEQUENCE</scope>
    <source>
        <strain evidence="2">LFL-14</strain>
    </source>
</reference>
<comment type="caution">
    <text evidence="2">The sequence shown here is derived from an EMBL/GenBank/DDBJ whole genome shotgun (WGS) entry which is preliminary data.</text>
</comment>
<dbReference type="CDD" id="cd04301">
    <property type="entry name" value="NAT_SF"/>
    <property type="match status" value="1"/>
</dbReference>
<keyword evidence="2" id="KW-0808">Transferase</keyword>
<dbReference type="EMBL" id="JAODBU010000007">
    <property type="protein sequence ID" value="MCT7399168.1"/>
    <property type="molecule type" value="Genomic_DNA"/>
</dbReference>
<dbReference type="RefSeq" id="WP_022089846.1">
    <property type="nucleotide sequence ID" value="NZ_JAODBU010000007.1"/>
</dbReference>
<dbReference type="Pfam" id="PF13527">
    <property type="entry name" value="Acetyltransf_9"/>
    <property type="match status" value="1"/>
</dbReference>
<evidence type="ECO:0000313" key="3">
    <source>
        <dbReference type="Proteomes" id="UP001431199"/>
    </source>
</evidence>
<gene>
    <name evidence="2" type="ORF">N5B56_08755</name>
</gene>
<evidence type="ECO:0000259" key="1">
    <source>
        <dbReference type="PROSITE" id="PS51186"/>
    </source>
</evidence>
<dbReference type="PANTHER" id="PTHR37817">
    <property type="entry name" value="N-ACETYLTRANSFERASE EIS"/>
    <property type="match status" value="1"/>
</dbReference>
<dbReference type="Gene3D" id="3.30.1050.10">
    <property type="entry name" value="SCP2 sterol-binding domain"/>
    <property type="match status" value="1"/>
</dbReference>
<dbReference type="GO" id="GO:0016746">
    <property type="term" value="F:acyltransferase activity"/>
    <property type="evidence" value="ECO:0007669"/>
    <property type="project" value="UniProtKB-KW"/>
</dbReference>
<dbReference type="InterPro" id="IPR000182">
    <property type="entry name" value="GNAT_dom"/>
</dbReference>
<feature type="domain" description="N-acetyltransferase" evidence="1">
    <location>
        <begin position="1"/>
        <end position="143"/>
    </location>
</feature>
<dbReference type="Gene3D" id="3.40.630.30">
    <property type="match status" value="1"/>
</dbReference>
<proteinExistence type="predicted"/>
<dbReference type="EC" id="2.3.1.-" evidence="2"/>
<dbReference type="SUPFAM" id="SSF55718">
    <property type="entry name" value="SCP-like"/>
    <property type="match status" value="1"/>
</dbReference>
<protein>
    <submittedName>
        <fullName evidence="2">GNAT family N-acetyltransferase</fullName>
        <ecNumber evidence="2">2.3.1.-</ecNumber>
    </submittedName>
</protein>
<sequence>MIRYLEKNEKLNIRSIYEQCFQDSKEYTDYYMNNCLKNNFVAVDEEDGEIIGAVHLIPKTVTTGKLKTNVFYIYGVSTLEKYRRKGVMKSIFKYILSDMYEDMEAFTYLIPSDETNAMIYRKLGFEYVMDKELQKKEEARKKPSHSLILRKAEPSDFPRLAIFAESAMEERYDVSLTKNRDYFKKMNDLLEVEDGRIEIYVENKVVVGYRIVVDDEAIEEVLDNETQSMTWLLNEKKPYAMARIINLRKTLRLIGMRGVGQFVIEIEDSVLPGNNGRFKISYEHTNIKMEPTTEEAEFHVTIGQLTQHVFGYKLIDGLPEVCMKHGFFINDYV</sequence>
<dbReference type="Proteomes" id="UP001431199">
    <property type="component" value="Unassembled WGS sequence"/>
</dbReference>
<name>A0ABT2M219_9FIRM</name>
<dbReference type="SUPFAM" id="SSF55729">
    <property type="entry name" value="Acyl-CoA N-acyltransferases (Nat)"/>
    <property type="match status" value="1"/>
</dbReference>
<dbReference type="InterPro" id="IPR036527">
    <property type="entry name" value="SCP2_sterol-bd_dom_sf"/>
</dbReference>
<dbReference type="Pfam" id="PF13530">
    <property type="entry name" value="SCP2_2"/>
    <property type="match status" value="1"/>
</dbReference>
<dbReference type="InterPro" id="IPR025559">
    <property type="entry name" value="Eis_dom"/>
</dbReference>
<dbReference type="InterPro" id="IPR051554">
    <property type="entry name" value="Acetyltransferase_Eis"/>
</dbReference>
<dbReference type="InterPro" id="IPR016181">
    <property type="entry name" value="Acyl_CoA_acyltransferase"/>
</dbReference>
<keyword evidence="3" id="KW-1185">Reference proteome</keyword>
<accession>A0ABT2M219</accession>
<evidence type="ECO:0000313" key="2">
    <source>
        <dbReference type="EMBL" id="MCT7399168.1"/>
    </source>
</evidence>
<keyword evidence="2" id="KW-0012">Acyltransferase</keyword>
<dbReference type="PROSITE" id="PS51186">
    <property type="entry name" value="GNAT"/>
    <property type="match status" value="1"/>
</dbReference>